<evidence type="ECO:0000313" key="1">
    <source>
        <dbReference type="EMBL" id="KAI7729111.1"/>
    </source>
</evidence>
<name>A0AAD5BVE9_AMBAR</name>
<sequence>VPLWQLGEEVPLCSSGVKEEGTVKIRLTYFKPLPQDPGWSNQGAKAPLIRLQNDTLLNYFHAS</sequence>
<protein>
    <submittedName>
        <fullName evidence="1">Uncharacterized protein</fullName>
    </submittedName>
</protein>
<reference evidence="1" key="1">
    <citation type="submission" date="2022-06" db="EMBL/GenBank/DDBJ databases">
        <title>Uncovering the hologenomic basis of an extraordinary plant invasion.</title>
        <authorList>
            <person name="Bieker V.C."/>
            <person name="Martin M.D."/>
            <person name="Gilbert T."/>
            <person name="Hodgins K."/>
            <person name="Battlay P."/>
            <person name="Petersen B."/>
            <person name="Wilson J."/>
        </authorList>
    </citation>
    <scope>NUCLEOTIDE SEQUENCE</scope>
    <source>
        <strain evidence="1">AA19_3_7</strain>
        <tissue evidence="1">Leaf</tissue>
    </source>
</reference>
<dbReference type="EMBL" id="JAMZMK010011069">
    <property type="protein sequence ID" value="KAI7729111.1"/>
    <property type="molecule type" value="Genomic_DNA"/>
</dbReference>
<accession>A0AAD5BVE9</accession>
<comment type="caution">
    <text evidence="1">The sequence shown here is derived from an EMBL/GenBank/DDBJ whole genome shotgun (WGS) entry which is preliminary data.</text>
</comment>
<dbReference type="AlphaFoldDB" id="A0AAD5BVE9"/>
<evidence type="ECO:0000313" key="2">
    <source>
        <dbReference type="Proteomes" id="UP001206925"/>
    </source>
</evidence>
<organism evidence="1 2">
    <name type="scientific">Ambrosia artemisiifolia</name>
    <name type="common">Common ragweed</name>
    <dbReference type="NCBI Taxonomy" id="4212"/>
    <lineage>
        <taxon>Eukaryota</taxon>
        <taxon>Viridiplantae</taxon>
        <taxon>Streptophyta</taxon>
        <taxon>Embryophyta</taxon>
        <taxon>Tracheophyta</taxon>
        <taxon>Spermatophyta</taxon>
        <taxon>Magnoliopsida</taxon>
        <taxon>eudicotyledons</taxon>
        <taxon>Gunneridae</taxon>
        <taxon>Pentapetalae</taxon>
        <taxon>asterids</taxon>
        <taxon>campanulids</taxon>
        <taxon>Asterales</taxon>
        <taxon>Asteraceae</taxon>
        <taxon>Asteroideae</taxon>
        <taxon>Heliantheae alliance</taxon>
        <taxon>Heliantheae</taxon>
        <taxon>Ambrosia</taxon>
    </lineage>
</organism>
<dbReference type="Proteomes" id="UP001206925">
    <property type="component" value="Unassembled WGS sequence"/>
</dbReference>
<gene>
    <name evidence="1" type="ORF">M8C21_002174</name>
</gene>
<proteinExistence type="predicted"/>
<feature type="non-terminal residue" evidence="1">
    <location>
        <position position="1"/>
    </location>
</feature>
<keyword evidence="2" id="KW-1185">Reference proteome</keyword>